<evidence type="ECO:0000256" key="1">
    <source>
        <dbReference type="SAM" id="MobiDB-lite"/>
    </source>
</evidence>
<dbReference type="PROSITE" id="PS51299">
    <property type="entry name" value="HTH_APSES"/>
    <property type="match status" value="1"/>
</dbReference>
<dbReference type="InterPro" id="IPR003163">
    <property type="entry name" value="Tscrpt_reg_HTH_APSES-type"/>
</dbReference>
<organism evidence="3 4">
    <name type="scientific">Fusarium gaditjirri</name>
    <dbReference type="NCBI Taxonomy" id="282569"/>
    <lineage>
        <taxon>Eukaryota</taxon>
        <taxon>Fungi</taxon>
        <taxon>Dikarya</taxon>
        <taxon>Ascomycota</taxon>
        <taxon>Pezizomycotina</taxon>
        <taxon>Sordariomycetes</taxon>
        <taxon>Hypocreomycetidae</taxon>
        <taxon>Hypocreales</taxon>
        <taxon>Nectriaceae</taxon>
        <taxon>Fusarium</taxon>
        <taxon>Fusarium nisikadoi species complex</taxon>
    </lineage>
</organism>
<comment type="caution">
    <text evidence="3">The sequence shown here is derived from an EMBL/GenBank/DDBJ whole genome shotgun (WGS) entry which is preliminary data.</text>
</comment>
<feature type="domain" description="HTH APSES-type" evidence="2">
    <location>
        <begin position="111"/>
        <end position="228"/>
    </location>
</feature>
<feature type="region of interest" description="Disordered" evidence="1">
    <location>
        <begin position="1"/>
        <end position="44"/>
    </location>
</feature>
<dbReference type="Gene3D" id="3.10.260.10">
    <property type="entry name" value="Transcription regulator HTH, APSES-type DNA-binding domain"/>
    <property type="match status" value="1"/>
</dbReference>
<accession>A0A8H4TAT7</accession>
<reference evidence="3" key="1">
    <citation type="journal article" date="2020" name="BMC Genomics">
        <title>Correction to: Identification and distribution of gene clusters required for synthesis of sphingolipid metabolism inhibitors in diverse species of the filamentous fungus Fusarium.</title>
        <authorList>
            <person name="Kim H.S."/>
            <person name="Lohmar J.M."/>
            <person name="Busman M."/>
            <person name="Brown D.W."/>
            <person name="Naumann T.A."/>
            <person name="Divon H.H."/>
            <person name="Lysoe E."/>
            <person name="Uhlig S."/>
            <person name="Proctor R.H."/>
        </authorList>
    </citation>
    <scope>NUCLEOTIDE SEQUENCE</scope>
    <source>
        <strain evidence="3">NRRL 45417</strain>
    </source>
</reference>
<name>A0A8H4TAT7_9HYPO</name>
<protein>
    <recommendedName>
        <fullName evidence="2">HTH APSES-type domain-containing protein</fullName>
    </recommendedName>
</protein>
<proteinExistence type="predicted"/>
<evidence type="ECO:0000259" key="2">
    <source>
        <dbReference type="PROSITE" id="PS51299"/>
    </source>
</evidence>
<feature type="region of interest" description="Disordered" evidence="1">
    <location>
        <begin position="335"/>
        <end position="378"/>
    </location>
</feature>
<evidence type="ECO:0000313" key="4">
    <source>
        <dbReference type="Proteomes" id="UP000604273"/>
    </source>
</evidence>
<dbReference type="InterPro" id="IPR036887">
    <property type="entry name" value="HTH_APSES_sf"/>
</dbReference>
<dbReference type="GO" id="GO:0000981">
    <property type="term" value="F:DNA-binding transcription factor activity, RNA polymerase II-specific"/>
    <property type="evidence" value="ECO:0007669"/>
    <property type="project" value="UniProtKB-ARBA"/>
</dbReference>
<dbReference type="GO" id="GO:0030907">
    <property type="term" value="C:MBF transcription complex"/>
    <property type="evidence" value="ECO:0007669"/>
    <property type="project" value="TreeGrafter"/>
</dbReference>
<dbReference type="PANTHER" id="PTHR43828:SF5">
    <property type="entry name" value="TRANSCRIPTIONAL REPRESSOR XBP1"/>
    <property type="match status" value="1"/>
</dbReference>
<keyword evidence="4" id="KW-1185">Reference proteome</keyword>
<dbReference type="SUPFAM" id="SSF54616">
    <property type="entry name" value="DNA-binding domain of Mlu1-box binding protein MBP1"/>
    <property type="match status" value="1"/>
</dbReference>
<dbReference type="Proteomes" id="UP000604273">
    <property type="component" value="Unassembled WGS sequence"/>
</dbReference>
<dbReference type="OrthoDB" id="5562739at2759"/>
<dbReference type="GO" id="GO:0003677">
    <property type="term" value="F:DNA binding"/>
    <property type="evidence" value="ECO:0007669"/>
    <property type="project" value="InterPro"/>
</dbReference>
<dbReference type="AlphaFoldDB" id="A0A8H4TAT7"/>
<dbReference type="PANTHER" id="PTHR43828">
    <property type="entry name" value="ASPARAGINASE"/>
    <property type="match status" value="1"/>
</dbReference>
<sequence>MLSLKGLLNPAPSGDNDSPFPRPSLALEFPPIPNFEEASDKSGNRFMMVSDRAGPKDANNTAKSKLRGPVKFRPFERLDEIALQEMHRFRVKPFGNIQDSSLHIPYNSGKKDFYEKTGRESFEVFKYEFTLTEQNTEYAVMWDYNVGLVRMTPFFKCRGYGKANNSGKDLLKVCSIRQRLLVVCSSVYAGYWMPYTCARAVCATFCYSIAGALIPIFGPDFPSLCIHPSAPDFGRMVISQQIIIEATHEAEMARRMHMSTIPPSFHGATSYPRDDRSIPPGVYAQEERRHRFRPRLFCDPSWAMDSDVERHYMSAPNSASSSGSGLPGYMVTSRPGSSWTVANPSSPEPNPFLSAVPRIPPLHNGGAPSSAPWGPKRRLDYDDRDSYYRNSASPALSPRSILMASTPEASPMRQRVTKTPHSVPDAAQKDAAMLLLNLRMQDQGPSAPNAIESPPPIQLQPALGEGHRNKRLRATSLSK</sequence>
<reference evidence="3" key="2">
    <citation type="submission" date="2020-05" db="EMBL/GenBank/DDBJ databases">
        <authorList>
            <person name="Kim H.-S."/>
            <person name="Proctor R.H."/>
            <person name="Brown D.W."/>
        </authorList>
    </citation>
    <scope>NUCLEOTIDE SEQUENCE</scope>
    <source>
        <strain evidence="3">NRRL 45417</strain>
    </source>
</reference>
<dbReference type="EMBL" id="JABFAI010000115">
    <property type="protein sequence ID" value="KAF4954570.1"/>
    <property type="molecule type" value="Genomic_DNA"/>
</dbReference>
<evidence type="ECO:0000313" key="3">
    <source>
        <dbReference type="EMBL" id="KAF4954570.1"/>
    </source>
</evidence>
<feature type="region of interest" description="Disordered" evidence="1">
    <location>
        <begin position="442"/>
        <end position="479"/>
    </location>
</feature>
<gene>
    <name evidence="3" type="ORF">FGADI_5179</name>
</gene>
<dbReference type="InterPro" id="IPR051642">
    <property type="entry name" value="SWI6-like"/>
</dbReference>
<dbReference type="GO" id="GO:0033309">
    <property type="term" value="C:SBF transcription complex"/>
    <property type="evidence" value="ECO:0007669"/>
    <property type="project" value="TreeGrafter"/>
</dbReference>
<feature type="compositionally biased region" description="Polar residues" evidence="1">
    <location>
        <begin position="335"/>
        <end position="345"/>
    </location>
</feature>